<feature type="non-terminal residue" evidence="1">
    <location>
        <position position="59"/>
    </location>
</feature>
<sequence>MSCSERELIIEENERKYGQPIGYLNLRVASLTCTSEMLSEALQQLKTIYAPEDLDLLSL</sequence>
<proteinExistence type="predicted"/>
<organism evidence="1 2">
    <name type="scientific">Rotaria magnacalcarata</name>
    <dbReference type="NCBI Taxonomy" id="392030"/>
    <lineage>
        <taxon>Eukaryota</taxon>
        <taxon>Metazoa</taxon>
        <taxon>Spiralia</taxon>
        <taxon>Gnathifera</taxon>
        <taxon>Rotifera</taxon>
        <taxon>Eurotatoria</taxon>
        <taxon>Bdelloidea</taxon>
        <taxon>Philodinida</taxon>
        <taxon>Philodinidae</taxon>
        <taxon>Rotaria</taxon>
    </lineage>
</organism>
<comment type="caution">
    <text evidence="1">The sequence shown here is derived from an EMBL/GenBank/DDBJ whole genome shotgun (WGS) entry which is preliminary data.</text>
</comment>
<gene>
    <name evidence="1" type="ORF">GIL414_LOCUS44753</name>
</gene>
<evidence type="ECO:0000313" key="1">
    <source>
        <dbReference type="EMBL" id="CAF4741680.1"/>
    </source>
</evidence>
<dbReference type="Proteomes" id="UP000681720">
    <property type="component" value="Unassembled WGS sequence"/>
</dbReference>
<protein>
    <submittedName>
        <fullName evidence="1">Uncharacterized protein</fullName>
    </submittedName>
</protein>
<name>A0A8S3ALE0_9BILA</name>
<accession>A0A8S3ALE0</accession>
<feature type="non-terminal residue" evidence="1">
    <location>
        <position position="1"/>
    </location>
</feature>
<reference evidence="1" key="1">
    <citation type="submission" date="2021-02" db="EMBL/GenBank/DDBJ databases">
        <authorList>
            <person name="Nowell W R."/>
        </authorList>
    </citation>
    <scope>NUCLEOTIDE SEQUENCE</scope>
</reference>
<dbReference type="EMBL" id="CAJOBJ010135869">
    <property type="protein sequence ID" value="CAF4741680.1"/>
    <property type="molecule type" value="Genomic_DNA"/>
</dbReference>
<dbReference type="AlphaFoldDB" id="A0A8S3ALE0"/>
<evidence type="ECO:0000313" key="2">
    <source>
        <dbReference type="Proteomes" id="UP000681720"/>
    </source>
</evidence>